<reference evidence="2" key="1">
    <citation type="submission" date="2011-05" db="EMBL/GenBank/DDBJ databases">
        <authorList>
            <person name="Richards S.R."/>
            <person name="Qu J."/>
            <person name="Jiang H."/>
            <person name="Jhangiani S.N."/>
            <person name="Agravi P."/>
            <person name="Goodspeed R."/>
            <person name="Gross S."/>
            <person name="Mandapat C."/>
            <person name="Jackson L."/>
            <person name="Mathew T."/>
            <person name="Pu L."/>
            <person name="Thornton R."/>
            <person name="Saada N."/>
            <person name="Wilczek-Boney K.B."/>
            <person name="Lee S."/>
            <person name="Kovar C."/>
            <person name="Wu Y."/>
            <person name="Scherer S.E."/>
            <person name="Worley K.C."/>
            <person name="Muzny D.M."/>
            <person name="Gibbs R."/>
        </authorList>
    </citation>
    <scope>NUCLEOTIDE SEQUENCE</scope>
    <source>
        <strain evidence="2">Brora</strain>
    </source>
</reference>
<keyword evidence="2" id="KW-1185">Reference proteome</keyword>
<evidence type="ECO:0000313" key="2">
    <source>
        <dbReference type="Proteomes" id="UP000014500"/>
    </source>
</evidence>
<evidence type="ECO:0000313" key="1">
    <source>
        <dbReference type="EnsemblMetazoa" id="SMAR015698-PA"/>
    </source>
</evidence>
<dbReference type="AlphaFoldDB" id="T1JPC1"/>
<dbReference type="HOGENOM" id="CLU_2515517_0_0_1"/>
<protein>
    <recommendedName>
        <fullName evidence="3">Antistasin-like domain-containing protein</fullName>
    </recommendedName>
</protein>
<evidence type="ECO:0008006" key="3">
    <source>
        <dbReference type="Google" id="ProtNLM"/>
    </source>
</evidence>
<reference evidence="1" key="2">
    <citation type="submission" date="2015-02" db="UniProtKB">
        <authorList>
            <consortium name="EnsemblMetazoa"/>
        </authorList>
    </citation>
    <scope>IDENTIFICATION</scope>
</reference>
<dbReference type="EnsemblMetazoa" id="SMAR015698-RA">
    <property type="protein sequence ID" value="SMAR015698-PA"/>
    <property type="gene ID" value="SMAR015698"/>
</dbReference>
<organism evidence="1 2">
    <name type="scientific">Strigamia maritima</name>
    <name type="common">European centipede</name>
    <name type="synonym">Geophilus maritimus</name>
    <dbReference type="NCBI Taxonomy" id="126957"/>
    <lineage>
        <taxon>Eukaryota</taxon>
        <taxon>Metazoa</taxon>
        <taxon>Ecdysozoa</taxon>
        <taxon>Arthropoda</taxon>
        <taxon>Myriapoda</taxon>
        <taxon>Chilopoda</taxon>
        <taxon>Pleurostigmophora</taxon>
        <taxon>Geophilomorpha</taxon>
        <taxon>Linotaeniidae</taxon>
        <taxon>Strigamia</taxon>
    </lineage>
</organism>
<proteinExistence type="predicted"/>
<dbReference type="EMBL" id="JH431954">
    <property type="status" value="NOT_ANNOTATED_CDS"/>
    <property type="molecule type" value="Genomic_DNA"/>
</dbReference>
<accession>T1JPC1</accession>
<sequence>MLMPVFLTTCPVPDCSKFECDLPIPGLSIGSDGCAHCDCSKHAIDEDCPNLCPSDCGQHRKDNGCLQCTCGQLWYNPPTPPPSTE</sequence>
<dbReference type="Proteomes" id="UP000014500">
    <property type="component" value="Unassembled WGS sequence"/>
</dbReference>
<name>T1JPC1_STRMM</name>